<gene>
    <name evidence="2" type="ORF">TWF730_008975</name>
</gene>
<reference evidence="2 3" key="1">
    <citation type="submission" date="2019-10" db="EMBL/GenBank/DDBJ databases">
        <authorList>
            <person name="Palmer J.M."/>
        </authorList>
    </citation>
    <scope>NUCLEOTIDE SEQUENCE [LARGE SCALE GENOMIC DNA]</scope>
    <source>
        <strain evidence="2 3">TWF730</strain>
    </source>
</reference>
<protein>
    <submittedName>
        <fullName evidence="2">Uncharacterized protein</fullName>
    </submittedName>
</protein>
<dbReference type="EMBL" id="JAVHNS010000006">
    <property type="protein sequence ID" value="KAK6352143.1"/>
    <property type="molecule type" value="Genomic_DNA"/>
</dbReference>
<dbReference type="AlphaFoldDB" id="A0AAV9UX68"/>
<organism evidence="2 3">
    <name type="scientific">Orbilia blumenaviensis</name>
    <dbReference type="NCBI Taxonomy" id="1796055"/>
    <lineage>
        <taxon>Eukaryota</taxon>
        <taxon>Fungi</taxon>
        <taxon>Dikarya</taxon>
        <taxon>Ascomycota</taxon>
        <taxon>Pezizomycotina</taxon>
        <taxon>Orbiliomycetes</taxon>
        <taxon>Orbiliales</taxon>
        <taxon>Orbiliaceae</taxon>
        <taxon>Orbilia</taxon>
    </lineage>
</organism>
<accession>A0AAV9UX68</accession>
<evidence type="ECO:0000313" key="3">
    <source>
        <dbReference type="Proteomes" id="UP001373714"/>
    </source>
</evidence>
<name>A0AAV9UX68_9PEZI</name>
<sequence>MCLLPLRYIMPADLNMIYEKARKEKRSGKRKSRRHSRPMPEHFERSSRGEFAGATPSLLTQAEQMTASVEMRCLPSFNECADRFFENNHGASNHARDEEYLLMGDVLHPDSDQAKIIQIQQWMNAPDRPFFHNSHATSSSSFQIYTRGSWAAAEYHEFDRNFATSRNTDYGYPASFSVEGDAQDTAYWATSQDQRELEREVDILPEMETLSLDPNNAVISQWQSAKRRSEGRKRGP</sequence>
<comment type="caution">
    <text evidence="2">The sequence shown here is derived from an EMBL/GenBank/DDBJ whole genome shotgun (WGS) entry which is preliminary data.</text>
</comment>
<feature type="compositionally biased region" description="Basic and acidic residues" evidence="1">
    <location>
        <begin position="38"/>
        <end position="48"/>
    </location>
</feature>
<dbReference type="Proteomes" id="UP001373714">
    <property type="component" value="Unassembled WGS sequence"/>
</dbReference>
<evidence type="ECO:0000313" key="2">
    <source>
        <dbReference type="EMBL" id="KAK6352143.1"/>
    </source>
</evidence>
<keyword evidence="3" id="KW-1185">Reference proteome</keyword>
<proteinExistence type="predicted"/>
<feature type="region of interest" description="Disordered" evidence="1">
    <location>
        <begin position="22"/>
        <end position="53"/>
    </location>
</feature>
<feature type="compositionally biased region" description="Basic residues" evidence="1">
    <location>
        <begin position="23"/>
        <end position="37"/>
    </location>
</feature>
<evidence type="ECO:0000256" key="1">
    <source>
        <dbReference type="SAM" id="MobiDB-lite"/>
    </source>
</evidence>